<accession>K2NRT8</accession>
<feature type="non-terminal residue" evidence="2">
    <location>
        <position position="1"/>
    </location>
</feature>
<evidence type="ECO:0000256" key="1">
    <source>
        <dbReference type="SAM" id="MobiDB-lite"/>
    </source>
</evidence>
<comment type="caution">
    <text evidence="2">The sequence shown here is derived from an EMBL/GenBank/DDBJ whole genome shotgun (WGS) entry which is preliminary data.</text>
</comment>
<feature type="region of interest" description="Disordered" evidence="1">
    <location>
        <begin position="258"/>
        <end position="312"/>
    </location>
</feature>
<protein>
    <recommendedName>
        <fullName evidence="4">RRM domain-containing protein</fullName>
    </recommendedName>
</protein>
<proteinExistence type="predicted"/>
<organism evidence="2 3">
    <name type="scientific">Trypanosoma cruzi marinkellei</name>
    <dbReference type="NCBI Taxonomy" id="85056"/>
    <lineage>
        <taxon>Eukaryota</taxon>
        <taxon>Discoba</taxon>
        <taxon>Euglenozoa</taxon>
        <taxon>Kinetoplastea</taxon>
        <taxon>Metakinetoplastina</taxon>
        <taxon>Trypanosomatida</taxon>
        <taxon>Trypanosomatidae</taxon>
        <taxon>Trypanosoma</taxon>
        <taxon>Schizotrypanum</taxon>
    </lineage>
</organism>
<reference evidence="2 3" key="1">
    <citation type="journal article" date="2012" name="BMC Genomics">
        <title>Comparative genomic analysis of human infective Trypanosoma cruzi lineages with the bat-restricted subspecies T. cruzi marinkellei.</title>
        <authorList>
            <person name="Franzen O."/>
            <person name="Talavera-Lopez C."/>
            <person name="Ochaya S."/>
            <person name="Butler C.E."/>
            <person name="Messenger L.A."/>
            <person name="Lewis M.D."/>
            <person name="Llewellyn M.S."/>
            <person name="Marinkelle C.J."/>
            <person name="Tyler K.M."/>
            <person name="Miles M.A."/>
            <person name="Andersson B."/>
        </authorList>
    </citation>
    <scope>NUCLEOTIDE SEQUENCE [LARGE SCALE GENOMIC DNA]</scope>
    <source>
        <strain evidence="2 3">B7</strain>
    </source>
</reference>
<dbReference type="GO" id="GO:0003676">
    <property type="term" value="F:nucleic acid binding"/>
    <property type="evidence" value="ECO:0007669"/>
    <property type="project" value="InterPro"/>
</dbReference>
<dbReference type="EMBL" id="AHKC01008439">
    <property type="protein sequence ID" value="EKF37671.1"/>
    <property type="molecule type" value="Genomic_DNA"/>
</dbReference>
<dbReference type="OrthoDB" id="252181at2759"/>
<evidence type="ECO:0000313" key="2">
    <source>
        <dbReference type="EMBL" id="EKF37671.1"/>
    </source>
</evidence>
<keyword evidence="3" id="KW-1185">Reference proteome</keyword>
<gene>
    <name evidence="2" type="ORF">MOQ_002130</name>
</gene>
<feature type="compositionally biased region" description="Low complexity" evidence="1">
    <location>
        <begin position="259"/>
        <end position="269"/>
    </location>
</feature>
<feature type="region of interest" description="Disordered" evidence="1">
    <location>
        <begin position="1"/>
        <end position="35"/>
    </location>
</feature>
<dbReference type="Proteomes" id="UP000007350">
    <property type="component" value="Unassembled WGS sequence"/>
</dbReference>
<feature type="compositionally biased region" description="Basic and acidic residues" evidence="1">
    <location>
        <begin position="296"/>
        <end position="307"/>
    </location>
</feature>
<dbReference type="AlphaFoldDB" id="K2NRT8"/>
<dbReference type="InterPro" id="IPR012677">
    <property type="entry name" value="Nucleotide-bd_a/b_plait_sf"/>
</dbReference>
<sequence>SMRGDTAVHFPKKPRHDGNDSSKLHTPMAAQESSTAVSTVSVTAVAKSSLCCSSTNDTFEASVNHPKWVGIVHKDNHCNEQTLATTTADVTTMNQSSDATVTHETIPTTPGKLVPMDETLNDEQSRLRRTVHVRFIPVHMPFAEIRMLLWSCGEVHKVRLVKPRELTNPERMFYVCFAEYATDEGAERMKKLQGYRLGEFFQLAVQGSRHPIRGGYFTDFEVRTGRPCTFGLREAERRAMKRLYPAFSDGASDAVCKDSGSSKSGAAKSTCRQGRKGQSAKACLDPPVAPAIMNRADTKETGNDKGKGKAKRAKCVGDPGAYSLRIVSAGGFGGKLRGDGRRRRQDAVARVGDGAAAVPAALSDLVGDGVDMSDEKFLRDRLDDFASRYLQQLTPRSVFEFLFVLEGSKYYSTTPTFLLLLARCEVALLLHYVPFRTLEGVVVTAARAIYWGNDLSQVLKDGATNSARIAPIWHSLFTSIPPARQTFRVLRYDDQKGEELPGNRGELRLYPCCGKVLYFVELLLHISLLLDDFQSNGSHRNGGVETDPAVLMAAPSIKWKDLCHVAQKMLSCARCLLTQLLNEIVSEEDDLSSELTVWRSKVSLILKLLPPESGWSTGSLVSALLPGKKRIAAAILASEKDLFLF</sequence>
<evidence type="ECO:0000313" key="3">
    <source>
        <dbReference type="Proteomes" id="UP000007350"/>
    </source>
</evidence>
<evidence type="ECO:0008006" key="4">
    <source>
        <dbReference type="Google" id="ProtNLM"/>
    </source>
</evidence>
<dbReference type="InterPro" id="IPR035979">
    <property type="entry name" value="RBD_domain_sf"/>
</dbReference>
<dbReference type="SUPFAM" id="SSF54928">
    <property type="entry name" value="RNA-binding domain, RBD"/>
    <property type="match status" value="1"/>
</dbReference>
<name>K2NRT8_TRYCR</name>
<dbReference type="Gene3D" id="3.30.70.330">
    <property type="match status" value="1"/>
</dbReference>